<dbReference type="Gene3D" id="1.10.238.10">
    <property type="entry name" value="EF-hand"/>
    <property type="match status" value="1"/>
</dbReference>
<protein>
    <submittedName>
        <fullName evidence="1">EF-hand domain pair</fullName>
    </submittedName>
</protein>
<sequence>MEWKKSLRDAFLVCDTNKVGELSDAEVLRALLSLGIVLSHEQQKNVRSMNCEDFIKFGESIVQSNPPDKELQAIISGLSGGRNRIGTVELQQVMSVMKNCDTNDLAALVKILDPTNSGYFDASALLGALAA</sequence>
<evidence type="ECO:0000313" key="2">
    <source>
        <dbReference type="Proteomes" id="UP001214638"/>
    </source>
</evidence>
<dbReference type="AlphaFoldDB" id="A0AAD9UPW4"/>
<comment type="caution">
    <text evidence="1">The sequence shown here is derived from an EMBL/GenBank/DDBJ whole genome shotgun (WGS) entry which is preliminary data.</text>
</comment>
<accession>A0AAD9UPW4</accession>
<dbReference type="GeneID" id="94334574"/>
<dbReference type="RefSeq" id="XP_067804119.1">
    <property type="nucleotide sequence ID" value="XM_067945328.1"/>
</dbReference>
<gene>
    <name evidence="1" type="ORF">BdWA1_000276</name>
</gene>
<dbReference type="SUPFAM" id="SSF47473">
    <property type="entry name" value="EF-hand"/>
    <property type="match status" value="1"/>
</dbReference>
<organism evidence="1 2">
    <name type="scientific">Babesia duncani</name>
    <dbReference type="NCBI Taxonomy" id="323732"/>
    <lineage>
        <taxon>Eukaryota</taxon>
        <taxon>Sar</taxon>
        <taxon>Alveolata</taxon>
        <taxon>Apicomplexa</taxon>
        <taxon>Aconoidasida</taxon>
        <taxon>Piroplasmida</taxon>
        <taxon>Babesiidae</taxon>
        <taxon>Babesia</taxon>
    </lineage>
</organism>
<evidence type="ECO:0000313" key="1">
    <source>
        <dbReference type="EMBL" id="KAK2197277.1"/>
    </source>
</evidence>
<proteinExistence type="predicted"/>
<dbReference type="InterPro" id="IPR011992">
    <property type="entry name" value="EF-hand-dom_pair"/>
</dbReference>
<dbReference type="EMBL" id="JALLKP010000001">
    <property type="protein sequence ID" value="KAK2197277.1"/>
    <property type="molecule type" value="Genomic_DNA"/>
</dbReference>
<reference evidence="1" key="1">
    <citation type="journal article" date="2023" name="Nat. Microbiol.">
        <title>Babesia duncani multi-omics identifies virulence factors and drug targets.</title>
        <authorList>
            <person name="Singh P."/>
            <person name="Lonardi S."/>
            <person name="Liang Q."/>
            <person name="Vydyam P."/>
            <person name="Khabirova E."/>
            <person name="Fang T."/>
            <person name="Gihaz S."/>
            <person name="Thekkiniath J."/>
            <person name="Munshi M."/>
            <person name="Abel S."/>
            <person name="Ciampossin L."/>
            <person name="Batugedara G."/>
            <person name="Gupta M."/>
            <person name="Lu X.M."/>
            <person name="Lenz T."/>
            <person name="Chakravarty S."/>
            <person name="Cornillot E."/>
            <person name="Hu Y."/>
            <person name="Ma W."/>
            <person name="Gonzalez L.M."/>
            <person name="Sanchez S."/>
            <person name="Estrada K."/>
            <person name="Sanchez-Flores A."/>
            <person name="Montero E."/>
            <person name="Harb O.S."/>
            <person name="Le Roch K.G."/>
            <person name="Mamoun C.B."/>
        </authorList>
    </citation>
    <scope>NUCLEOTIDE SEQUENCE</scope>
    <source>
        <strain evidence="1">WA1</strain>
    </source>
</reference>
<dbReference type="KEGG" id="bdw:94334574"/>
<dbReference type="Proteomes" id="UP001214638">
    <property type="component" value="Unassembled WGS sequence"/>
</dbReference>
<keyword evidence="2" id="KW-1185">Reference proteome</keyword>
<name>A0AAD9UPW4_9APIC</name>